<protein>
    <submittedName>
        <fullName evidence="4">S-adenosyl-L-methionine-dependent methyltransferase</fullName>
    </submittedName>
</protein>
<evidence type="ECO:0000313" key="5">
    <source>
        <dbReference type="Proteomes" id="UP001302745"/>
    </source>
</evidence>
<organism evidence="4 5">
    <name type="scientific">Chaetomidium leptoderma</name>
    <dbReference type="NCBI Taxonomy" id="669021"/>
    <lineage>
        <taxon>Eukaryota</taxon>
        <taxon>Fungi</taxon>
        <taxon>Dikarya</taxon>
        <taxon>Ascomycota</taxon>
        <taxon>Pezizomycotina</taxon>
        <taxon>Sordariomycetes</taxon>
        <taxon>Sordariomycetidae</taxon>
        <taxon>Sordariales</taxon>
        <taxon>Chaetomiaceae</taxon>
        <taxon>Chaetomidium</taxon>
    </lineage>
</organism>
<dbReference type="PANTHER" id="PTHR18895">
    <property type="entry name" value="HEMK METHYLTRANSFERASE"/>
    <property type="match status" value="1"/>
</dbReference>
<reference evidence="4" key="1">
    <citation type="journal article" date="2023" name="Mol. Phylogenet. Evol.">
        <title>Genome-scale phylogeny and comparative genomics of the fungal order Sordariales.</title>
        <authorList>
            <person name="Hensen N."/>
            <person name="Bonometti L."/>
            <person name="Westerberg I."/>
            <person name="Brannstrom I.O."/>
            <person name="Guillou S."/>
            <person name="Cros-Aarteil S."/>
            <person name="Calhoun S."/>
            <person name="Haridas S."/>
            <person name="Kuo A."/>
            <person name="Mondo S."/>
            <person name="Pangilinan J."/>
            <person name="Riley R."/>
            <person name="LaButti K."/>
            <person name="Andreopoulos B."/>
            <person name="Lipzen A."/>
            <person name="Chen C."/>
            <person name="Yan M."/>
            <person name="Daum C."/>
            <person name="Ng V."/>
            <person name="Clum A."/>
            <person name="Steindorff A."/>
            <person name="Ohm R.A."/>
            <person name="Martin F."/>
            <person name="Silar P."/>
            <person name="Natvig D.O."/>
            <person name="Lalanne C."/>
            <person name="Gautier V."/>
            <person name="Ament-Velasquez S.L."/>
            <person name="Kruys A."/>
            <person name="Hutchinson M.I."/>
            <person name="Powell A.J."/>
            <person name="Barry K."/>
            <person name="Miller A.N."/>
            <person name="Grigoriev I.V."/>
            <person name="Debuchy R."/>
            <person name="Gladieux P."/>
            <person name="Hiltunen Thoren M."/>
            <person name="Johannesson H."/>
        </authorList>
    </citation>
    <scope>NUCLEOTIDE SEQUENCE</scope>
    <source>
        <strain evidence="4">CBS 538.74</strain>
    </source>
</reference>
<evidence type="ECO:0000256" key="1">
    <source>
        <dbReference type="ARBA" id="ARBA00022603"/>
    </source>
</evidence>
<accession>A0AAN6VLG3</accession>
<proteinExistence type="predicted"/>
<dbReference type="Gene3D" id="3.40.50.150">
    <property type="entry name" value="Vaccinia Virus protein VP39"/>
    <property type="match status" value="1"/>
</dbReference>
<dbReference type="PROSITE" id="PS00092">
    <property type="entry name" value="N6_MTASE"/>
    <property type="match status" value="1"/>
</dbReference>
<keyword evidence="5" id="KW-1185">Reference proteome</keyword>
<evidence type="ECO:0000256" key="2">
    <source>
        <dbReference type="ARBA" id="ARBA00022679"/>
    </source>
</evidence>
<dbReference type="GO" id="GO:0008276">
    <property type="term" value="F:protein methyltransferase activity"/>
    <property type="evidence" value="ECO:0007669"/>
    <property type="project" value="InterPro"/>
</dbReference>
<dbReference type="PANTHER" id="PTHR18895:SF74">
    <property type="entry name" value="MTRF1L RELEASE FACTOR GLUTAMINE METHYLTRANSFERASE"/>
    <property type="match status" value="1"/>
</dbReference>
<dbReference type="Proteomes" id="UP001302745">
    <property type="component" value="Unassembled WGS sequence"/>
</dbReference>
<dbReference type="AlphaFoldDB" id="A0AAN6VLG3"/>
<dbReference type="GO" id="GO:0003676">
    <property type="term" value="F:nucleic acid binding"/>
    <property type="evidence" value="ECO:0007669"/>
    <property type="project" value="InterPro"/>
</dbReference>
<dbReference type="GO" id="GO:0032259">
    <property type="term" value="P:methylation"/>
    <property type="evidence" value="ECO:0007669"/>
    <property type="project" value="UniProtKB-KW"/>
</dbReference>
<sequence length="368" mass="40254">MPRLPPSLFWRARREISPMAAQLLPACRDLQSAANELRWIREHVQDTKSPIPAGLRVWQLVEKRGRGIPLQYVLGTQPFGDLEIKCRPGVLIPRPETEAYTLHLASLLSQDQPPPSSLSILDLCTGTGCIPLLLLQSLLASHPGTPISLHGIDISPHAINLARANHAHNISLHHLPPPSSSSPSTTRLTFSQLDIFSPSLIPHLLQSQPQIGELDLLVSNPPYISPTEFIHSTARAVRNHEPRLALVPPPSTGGGSQQQQQQGGITTEFHHPADIFYTRLLEIAATLKPKRVLMEVGGWEQAVRVIRLLEGSSSGVKGYGTVEIWRDEPAASFSSSLGTIKEEKVVVGGREVVVRGEGRGRAVYLSRV</sequence>
<dbReference type="EMBL" id="MU856956">
    <property type="protein sequence ID" value="KAK4152951.1"/>
    <property type="molecule type" value="Genomic_DNA"/>
</dbReference>
<dbReference type="SUPFAM" id="SSF53335">
    <property type="entry name" value="S-adenosyl-L-methionine-dependent methyltransferases"/>
    <property type="match status" value="1"/>
</dbReference>
<dbReference type="GO" id="GO:0005739">
    <property type="term" value="C:mitochondrion"/>
    <property type="evidence" value="ECO:0007669"/>
    <property type="project" value="TreeGrafter"/>
</dbReference>
<gene>
    <name evidence="4" type="ORF">C8A00DRAFT_34351</name>
</gene>
<name>A0AAN6VLG3_9PEZI</name>
<dbReference type="InterPro" id="IPR050320">
    <property type="entry name" value="N5-glutamine_MTase"/>
</dbReference>
<dbReference type="NCBIfam" id="TIGR00536">
    <property type="entry name" value="hemK_fam"/>
    <property type="match status" value="1"/>
</dbReference>
<dbReference type="InterPro" id="IPR029063">
    <property type="entry name" value="SAM-dependent_MTases_sf"/>
</dbReference>
<keyword evidence="2" id="KW-0808">Transferase</keyword>
<dbReference type="CDD" id="cd02440">
    <property type="entry name" value="AdoMet_MTases"/>
    <property type="match status" value="1"/>
</dbReference>
<reference evidence="4" key="2">
    <citation type="submission" date="2023-05" db="EMBL/GenBank/DDBJ databases">
        <authorList>
            <consortium name="Lawrence Berkeley National Laboratory"/>
            <person name="Steindorff A."/>
            <person name="Hensen N."/>
            <person name="Bonometti L."/>
            <person name="Westerberg I."/>
            <person name="Brannstrom I.O."/>
            <person name="Guillou S."/>
            <person name="Cros-Aarteil S."/>
            <person name="Calhoun S."/>
            <person name="Haridas S."/>
            <person name="Kuo A."/>
            <person name="Mondo S."/>
            <person name="Pangilinan J."/>
            <person name="Riley R."/>
            <person name="Labutti K."/>
            <person name="Andreopoulos B."/>
            <person name="Lipzen A."/>
            <person name="Chen C."/>
            <person name="Yanf M."/>
            <person name="Daum C."/>
            <person name="Ng V."/>
            <person name="Clum A."/>
            <person name="Ohm R."/>
            <person name="Martin F."/>
            <person name="Silar P."/>
            <person name="Natvig D."/>
            <person name="Lalanne C."/>
            <person name="Gautier V."/>
            <person name="Ament-Velasquez S.L."/>
            <person name="Kruys A."/>
            <person name="Hutchinson M.I."/>
            <person name="Powell A.J."/>
            <person name="Barry K."/>
            <person name="Miller A.N."/>
            <person name="Grigoriev I.V."/>
            <person name="Debuchy R."/>
            <person name="Gladieux P."/>
            <person name="Thoren M.H."/>
            <person name="Johannesson H."/>
        </authorList>
    </citation>
    <scope>NUCLEOTIDE SEQUENCE</scope>
    <source>
        <strain evidence="4">CBS 538.74</strain>
    </source>
</reference>
<comment type="caution">
    <text evidence="4">The sequence shown here is derived from an EMBL/GenBank/DDBJ whole genome shotgun (WGS) entry which is preliminary data.</text>
</comment>
<dbReference type="InterPro" id="IPR002052">
    <property type="entry name" value="DNA_methylase_N6_adenine_CS"/>
</dbReference>
<keyword evidence="1 4" id="KW-0489">Methyltransferase</keyword>
<dbReference type="InterPro" id="IPR004556">
    <property type="entry name" value="HemK-like"/>
</dbReference>
<keyword evidence="3" id="KW-0949">S-adenosyl-L-methionine</keyword>
<evidence type="ECO:0000256" key="3">
    <source>
        <dbReference type="ARBA" id="ARBA00022691"/>
    </source>
</evidence>
<evidence type="ECO:0000313" key="4">
    <source>
        <dbReference type="EMBL" id="KAK4152951.1"/>
    </source>
</evidence>